<feature type="domain" description="Dynein heavy chain ATP-binding dynein motor region" evidence="4">
    <location>
        <begin position="1392"/>
        <end position="1596"/>
    </location>
</feature>
<name>A0A177B970_9BILA</name>
<organism evidence="6 7">
    <name type="scientific">Intoshia linei</name>
    <dbReference type="NCBI Taxonomy" id="1819745"/>
    <lineage>
        <taxon>Eukaryota</taxon>
        <taxon>Metazoa</taxon>
        <taxon>Spiralia</taxon>
        <taxon>Lophotrochozoa</taxon>
        <taxon>Mesozoa</taxon>
        <taxon>Orthonectida</taxon>
        <taxon>Rhopaluridae</taxon>
        <taxon>Intoshia</taxon>
    </lineage>
</organism>
<dbReference type="SUPFAM" id="SSF52540">
    <property type="entry name" value="P-loop containing nucleoside triphosphate hydrolases"/>
    <property type="match status" value="1"/>
</dbReference>
<dbReference type="GO" id="GO:0051959">
    <property type="term" value="F:dynein light intermediate chain binding"/>
    <property type="evidence" value="ECO:0007669"/>
    <property type="project" value="InterPro"/>
</dbReference>
<dbReference type="Gene3D" id="1.20.920.30">
    <property type="match status" value="1"/>
</dbReference>
<dbReference type="GO" id="GO:0045505">
    <property type="term" value="F:dynein intermediate chain binding"/>
    <property type="evidence" value="ECO:0007669"/>
    <property type="project" value="InterPro"/>
</dbReference>
<dbReference type="InterPro" id="IPR024317">
    <property type="entry name" value="Dynein_heavy_chain_D4_dom"/>
</dbReference>
<dbReference type="InterPro" id="IPR035706">
    <property type="entry name" value="AAA_9"/>
</dbReference>
<dbReference type="Proteomes" id="UP000078046">
    <property type="component" value="Unassembled WGS sequence"/>
</dbReference>
<feature type="domain" description="Dynein heavy chain AAA 5 extension" evidence="5">
    <location>
        <begin position="18"/>
        <end position="126"/>
    </location>
</feature>
<sequence>MKFSNRKISDKQILSVEFYNIIPQVNKFLFEDCQLRIHLCEIGLMDSLLQLLQSILKENKEFGGDLHVKRLFLFCLLWTYSAVLETTDQVKFNVLLSKVSSVFPDYDHDISIYDYYVDETGEWDPWISKLEECKNGVTFSSRNTNSHFIETSQTPPNTQFQRDNRLRKCMKIESVVSTSTTLNISISGNKLKEKALEIASLLNLNDFKASTVGESKLISESKIKEWKELFSEALCIKTLAEYANNVGSNVFIIGSNAQGKSYLLNEIINNFDEMYYATKHVNFSKFITPRQVQQNILNGLVHRKGFIYGAKEGKRLTMFIDDFHLPMNNSNSPFELIRQVVCDNFLYQYDERFEMIKLQDINFFCCATFSQYNKDSIKKRLSSRLLRKFIVLYMKELSDDDILNIIFGKSLIYFSNEKSVNFVVPNILNTIINATFEIYKSVNDTLKPMYITGRYQYMSISLHQISHALSLINNEMWENEEFIISLWKHELDRVYRDSICQWVDYKWFDEKLNHIIYSNFPNLELMTDKYFSILSTENIKNELILDGEKKLKPQMKMVDEPDEMMSTIIEFVKQYNQLPRNVEINVEFNNVFLEDILKITRTLSYERSGNLLLMCNAGSNIAEIVRISFAILGIRDKCLTSTNFTGMQDIFRRAIRICGIEGVPLGIYLSADSITDWRVWDMITCIIRNGYHYQLFSKEELKSLFDELSHSINLNHNDFNGETLKSVFITRVLKNLHLVFSVNISGDGLKNLCSNYVALVENCQCIWIDDWNINKNRFIYEINLNELVDDSNLISKETASLVIDVFVNISSCIYKKSLYKSFMTDTNNDKDLEKSKNDRNDSGPFSKKILNEEILNKFYKNENAKIYKPLSVCSVHNKRFMIIFKHLYEKMCLQRESKYNNFKKAICTLNDMSELSKKVEIELEQVNNKYETSLNNNEDCFRLLVDKCSEIENMKALNDDNDTLYDFLKMEDLGSDAESDSLLAENDEMDEYDDEFNRVHKSMEDKRIKKLSEEYEKLTIDLSNKQLENFKEKVLHNLNKINRQCVENLRNLQFPPSVVHSIMELALIVVEKITSPTQPSKYSDGSPSVTSRITSKSTYLPDSIGKDTAHLFTEWSNIQNIVCDSTRFVDMLYNISWVDGVKMYISPDCFSNNEGHHTPTIENKHFLSVEKAKHASEDALIILEYIISLVDYSHEKLEIDMIKNRINELSWEIEEGNETMINEQNEKDSIFEIDDSNSFDQDAYQILSTDMENFQNKFDSCVEDNDGMRSKIKDLRTRLNTLNDLLQRFSNLKAEWSAYIEVYDSNEILIYNCILAAAYITFAVSCRDNLKKNLIDEFTEILNDSKIPHTNKLLFKDISLCYFLTSISNCKYFSNHKIPPVYVETFELVKLSIELTDWPIIFDSDLKIIDWVAESLKESHETIYIDYYDFDENLEKCLCDGLILIVNNVKLNNLLQNDLLQCILNNEYKFKINKQKFKLTTSNGEIVCSPQFRLILHSCESKMDMPSSFVHQLNIICINLTSGDLRILFFGKYIKNEKLHLFEEQGLLHQKSKTMWESLKSLEIKMLEELMNQDLILYDKRVSKMLISTKNQYDEINSSLEENKNSIKLLEKSKESHSMLIDRIIVCYRVCKSMENIDEMYKINLNQFFKILDISTKYAERSSQKAVLEKITYTTFFNMNLLLKSKDKFIFVTLLAVEIFATIYKIQTGLREYLVSPTLSATVMTELNSTESKYSLLRKGFEWMTDEQFYNLQTLAIHFDWFKDTFDRILRDGKETQWKYMCESEHPENIPLPDRLDRHMDAFQRLILIRAIRPDRILQATENFISNFLGK</sequence>
<dbReference type="OrthoDB" id="286107at2759"/>
<dbReference type="PANTHER" id="PTHR45703">
    <property type="entry name" value="DYNEIN HEAVY CHAIN"/>
    <property type="match status" value="1"/>
</dbReference>
<dbReference type="Pfam" id="PF17852">
    <property type="entry name" value="Dynein_AAA_lid"/>
    <property type="match status" value="1"/>
</dbReference>
<evidence type="ECO:0000256" key="2">
    <source>
        <dbReference type="SAM" id="Coils"/>
    </source>
</evidence>
<evidence type="ECO:0000256" key="1">
    <source>
        <dbReference type="ARBA" id="ARBA00008887"/>
    </source>
</evidence>
<reference evidence="6 7" key="1">
    <citation type="submission" date="2016-04" db="EMBL/GenBank/DDBJ databases">
        <title>The genome of Intoshia linei affirms orthonectids as highly simplified spiralians.</title>
        <authorList>
            <person name="Mikhailov K.V."/>
            <person name="Slusarev G.S."/>
            <person name="Nikitin M.A."/>
            <person name="Logacheva M.D."/>
            <person name="Penin A."/>
            <person name="Aleoshin V."/>
            <person name="Panchin Y.V."/>
        </authorList>
    </citation>
    <scope>NUCLEOTIDE SEQUENCE [LARGE SCALE GENOMIC DNA]</scope>
    <source>
        <strain evidence="6">Intl2013</strain>
        <tissue evidence="6">Whole animal</tissue>
    </source>
</reference>
<dbReference type="Pfam" id="PF12780">
    <property type="entry name" value="AAA_8"/>
    <property type="match status" value="1"/>
</dbReference>
<evidence type="ECO:0000313" key="6">
    <source>
        <dbReference type="EMBL" id="OAF70203.1"/>
    </source>
</evidence>
<keyword evidence="7" id="KW-1185">Reference proteome</keyword>
<dbReference type="Pfam" id="PF12781">
    <property type="entry name" value="AAA_9"/>
    <property type="match status" value="1"/>
</dbReference>
<dbReference type="GO" id="GO:0030286">
    <property type="term" value="C:dynein complex"/>
    <property type="evidence" value="ECO:0007669"/>
    <property type="project" value="InterPro"/>
</dbReference>
<evidence type="ECO:0000259" key="5">
    <source>
        <dbReference type="Pfam" id="PF17852"/>
    </source>
</evidence>
<feature type="non-terminal residue" evidence="6">
    <location>
        <position position="1831"/>
    </location>
</feature>
<accession>A0A177B970</accession>
<dbReference type="InterPro" id="IPR041466">
    <property type="entry name" value="Dynein_AAA5_ext"/>
</dbReference>
<evidence type="ECO:0000313" key="7">
    <source>
        <dbReference type="Proteomes" id="UP000078046"/>
    </source>
</evidence>
<dbReference type="InterPro" id="IPR026983">
    <property type="entry name" value="DHC"/>
</dbReference>
<comment type="caution">
    <text evidence="6">The sequence shown here is derived from an EMBL/GenBank/DDBJ whole genome shotgun (WGS) entry which is preliminary data.</text>
</comment>
<gene>
    <name evidence="6" type="ORF">A3Q56_02059</name>
</gene>
<feature type="coiled-coil region" evidence="2">
    <location>
        <begin position="1265"/>
        <end position="1292"/>
    </location>
</feature>
<comment type="similarity">
    <text evidence="1">Belongs to the dynein heavy chain family.</text>
</comment>
<dbReference type="PANTHER" id="PTHR45703:SF8">
    <property type="entry name" value="DYNEINS HEAVY CHAIN"/>
    <property type="match status" value="1"/>
</dbReference>
<dbReference type="Gene3D" id="1.10.472.130">
    <property type="match status" value="1"/>
</dbReference>
<feature type="domain" description="Dynein heavy chain AAA module D4" evidence="3">
    <location>
        <begin position="590"/>
        <end position="816"/>
    </location>
</feature>
<feature type="coiled-coil region" evidence="2">
    <location>
        <begin position="909"/>
        <end position="936"/>
    </location>
</feature>
<dbReference type="InterPro" id="IPR027417">
    <property type="entry name" value="P-loop_NTPase"/>
</dbReference>
<keyword evidence="2" id="KW-0175">Coiled coil</keyword>
<dbReference type="GO" id="GO:0007018">
    <property type="term" value="P:microtubule-based movement"/>
    <property type="evidence" value="ECO:0007669"/>
    <property type="project" value="InterPro"/>
</dbReference>
<evidence type="ECO:0000259" key="4">
    <source>
        <dbReference type="Pfam" id="PF12781"/>
    </source>
</evidence>
<proteinExistence type="inferred from homology"/>
<dbReference type="Gene3D" id="1.20.920.20">
    <property type="match status" value="1"/>
</dbReference>
<dbReference type="Gene3D" id="1.10.8.1220">
    <property type="match status" value="1"/>
</dbReference>
<feature type="coiled-coil region" evidence="2">
    <location>
        <begin position="1001"/>
        <end position="1044"/>
    </location>
</feature>
<evidence type="ECO:0000259" key="3">
    <source>
        <dbReference type="Pfam" id="PF12780"/>
    </source>
</evidence>
<dbReference type="Pfam" id="PF12775">
    <property type="entry name" value="AAA_7"/>
    <property type="match status" value="1"/>
</dbReference>
<dbReference type="Gene3D" id="3.40.50.300">
    <property type="entry name" value="P-loop containing nucleotide triphosphate hydrolases"/>
    <property type="match status" value="2"/>
</dbReference>
<protein>
    <submittedName>
        <fullName evidence="6">Uncharacterized protein</fullName>
    </submittedName>
</protein>
<dbReference type="EMBL" id="LWCA01000176">
    <property type="protein sequence ID" value="OAF70203.1"/>
    <property type="molecule type" value="Genomic_DNA"/>
</dbReference>
<feature type="coiled-coil region" evidence="2">
    <location>
        <begin position="1199"/>
        <end position="1226"/>
    </location>
</feature>